<dbReference type="PROSITE" id="PS50885">
    <property type="entry name" value="HAMP"/>
    <property type="match status" value="1"/>
</dbReference>
<sequence>MLSKLIKIPAPRLLVGMTCAMAPLIFVTNAFAGNSIWGAPLMAVVFAGMSLWALSKARSSNIILGLALIGQAAAFTASLSGHSWQSDSHMAFFAFLACLVSVRDVRTMVVATAAIALHHLSLALFFPALIYPSTDLLMNLERTVLHAVIVLIEATALITTIVGINRLLAENLSQIADVQAATTSSEKARTDALAALATAELNDKAAQEAQKAAEEALSTSERQRAKVAQAEQRARELDQEREEEARQQSEELRMVVRSLGQGLEALAHKNVSLQIDTVFPAEYEDLRADFNTTAQALNFALGKMSCQSSQMQTEAHNIVNKISGASKTAAGQAARAEQASNHMQSVAQDARETATDASSTSNAVQQVKSNTETSAEVVGRASAAMSEIDKSANEISAIIGVIEQIAFQTNLLALNAGVEAARAGDAGRGFAVVASEVRALAQRSSDAARDINGLIGDSQNHVKLGVKHVSDTVESLQSVRAGVEDISARIESIAGRSLSQADTISSISNTILTVEKESKESAGTMDEMAKATNRLTASANDLMAQAAEFVTRENEQPAADFRRRA</sequence>
<evidence type="ECO:0000313" key="9">
    <source>
        <dbReference type="Proteomes" id="UP000565745"/>
    </source>
</evidence>
<keyword evidence="5" id="KW-0472">Membrane</keyword>
<dbReference type="InterPro" id="IPR004089">
    <property type="entry name" value="MCPsignal_dom"/>
</dbReference>
<evidence type="ECO:0000256" key="1">
    <source>
        <dbReference type="ARBA" id="ARBA00022500"/>
    </source>
</evidence>
<evidence type="ECO:0000256" key="4">
    <source>
        <dbReference type="SAM" id="MobiDB-lite"/>
    </source>
</evidence>
<protein>
    <submittedName>
        <fullName evidence="8">Methyl-accepting chemotaxis protein</fullName>
    </submittedName>
</protein>
<name>A0A7W6M784_9RHOB</name>
<dbReference type="CDD" id="cd11386">
    <property type="entry name" value="MCP_signal"/>
    <property type="match status" value="1"/>
</dbReference>
<dbReference type="GO" id="GO:0016020">
    <property type="term" value="C:membrane"/>
    <property type="evidence" value="ECO:0007669"/>
    <property type="project" value="InterPro"/>
</dbReference>
<keyword evidence="5" id="KW-0812">Transmembrane</keyword>
<comment type="similarity">
    <text evidence="2">Belongs to the methyl-accepting chemotaxis (MCP) protein family.</text>
</comment>
<proteinExistence type="inferred from homology"/>
<dbReference type="AlphaFoldDB" id="A0A7W6M784"/>
<organism evidence="8 9">
    <name type="scientific">Sulfitobacter noctilucicola</name>
    <dbReference type="NCBI Taxonomy" id="1342301"/>
    <lineage>
        <taxon>Bacteria</taxon>
        <taxon>Pseudomonadati</taxon>
        <taxon>Pseudomonadota</taxon>
        <taxon>Alphaproteobacteria</taxon>
        <taxon>Rhodobacterales</taxon>
        <taxon>Roseobacteraceae</taxon>
        <taxon>Sulfitobacter</taxon>
    </lineage>
</organism>
<dbReference type="PRINTS" id="PR00260">
    <property type="entry name" value="CHEMTRNSDUCR"/>
</dbReference>
<dbReference type="EMBL" id="JACIFU010000002">
    <property type="protein sequence ID" value="MBB4173734.1"/>
    <property type="molecule type" value="Genomic_DNA"/>
</dbReference>
<comment type="caution">
    <text evidence="8">The sequence shown here is derived from an EMBL/GenBank/DDBJ whole genome shotgun (WGS) entry which is preliminary data.</text>
</comment>
<gene>
    <name evidence="8" type="ORF">GGR93_001507</name>
</gene>
<dbReference type="GO" id="GO:0006935">
    <property type="term" value="P:chemotaxis"/>
    <property type="evidence" value="ECO:0007669"/>
    <property type="project" value="UniProtKB-KW"/>
</dbReference>
<dbReference type="InterPro" id="IPR004090">
    <property type="entry name" value="Chemotax_Me-accpt_rcpt"/>
</dbReference>
<feature type="transmembrane region" description="Helical" evidence="5">
    <location>
        <begin position="62"/>
        <end position="80"/>
    </location>
</feature>
<dbReference type="Pfam" id="PF00015">
    <property type="entry name" value="MCPsignal"/>
    <property type="match status" value="1"/>
</dbReference>
<feature type="compositionally biased region" description="Low complexity" evidence="4">
    <location>
        <begin position="329"/>
        <end position="339"/>
    </location>
</feature>
<evidence type="ECO:0000256" key="2">
    <source>
        <dbReference type="ARBA" id="ARBA00029447"/>
    </source>
</evidence>
<dbReference type="InterPro" id="IPR051310">
    <property type="entry name" value="MCP_chemotaxis"/>
</dbReference>
<evidence type="ECO:0000313" key="8">
    <source>
        <dbReference type="EMBL" id="MBB4173734.1"/>
    </source>
</evidence>
<keyword evidence="3" id="KW-0807">Transducer</keyword>
<feature type="transmembrane region" description="Helical" evidence="5">
    <location>
        <begin position="37"/>
        <end position="55"/>
    </location>
</feature>
<evidence type="ECO:0000259" key="7">
    <source>
        <dbReference type="PROSITE" id="PS50885"/>
    </source>
</evidence>
<feature type="compositionally biased region" description="Basic and acidic residues" evidence="4">
    <location>
        <begin position="232"/>
        <end position="248"/>
    </location>
</feature>
<dbReference type="PANTHER" id="PTHR43531:SF11">
    <property type="entry name" value="METHYL-ACCEPTING CHEMOTAXIS PROTEIN 3"/>
    <property type="match status" value="1"/>
</dbReference>
<dbReference type="GO" id="GO:0004888">
    <property type="term" value="F:transmembrane signaling receptor activity"/>
    <property type="evidence" value="ECO:0007669"/>
    <property type="project" value="InterPro"/>
</dbReference>
<keyword evidence="5" id="KW-1133">Transmembrane helix</keyword>
<dbReference type="OrthoDB" id="354287at2"/>
<reference evidence="8 9" key="1">
    <citation type="submission" date="2020-08" db="EMBL/GenBank/DDBJ databases">
        <title>Genomic Encyclopedia of Type Strains, Phase IV (KMG-IV): sequencing the most valuable type-strain genomes for metagenomic binning, comparative biology and taxonomic classification.</title>
        <authorList>
            <person name="Goeker M."/>
        </authorList>
    </citation>
    <scope>NUCLEOTIDE SEQUENCE [LARGE SCALE GENOMIC DNA]</scope>
    <source>
        <strain evidence="8 9">DSM 101015</strain>
    </source>
</reference>
<dbReference type="RefSeq" id="WP_025057445.1">
    <property type="nucleotide sequence ID" value="NZ_JACIFU010000002.1"/>
</dbReference>
<evidence type="ECO:0000259" key="6">
    <source>
        <dbReference type="PROSITE" id="PS50111"/>
    </source>
</evidence>
<dbReference type="PROSITE" id="PS50111">
    <property type="entry name" value="CHEMOTAXIS_TRANSDUC_2"/>
    <property type="match status" value="1"/>
</dbReference>
<feature type="compositionally biased region" description="Polar residues" evidence="4">
    <location>
        <begin position="355"/>
        <end position="374"/>
    </location>
</feature>
<dbReference type="GO" id="GO:0007165">
    <property type="term" value="P:signal transduction"/>
    <property type="evidence" value="ECO:0007669"/>
    <property type="project" value="UniProtKB-KW"/>
</dbReference>
<feature type="transmembrane region" description="Helical" evidence="5">
    <location>
        <begin position="12"/>
        <end position="31"/>
    </location>
</feature>
<dbReference type="Proteomes" id="UP000565745">
    <property type="component" value="Unassembled WGS sequence"/>
</dbReference>
<feature type="domain" description="HAMP" evidence="7">
    <location>
        <begin position="250"/>
        <end position="302"/>
    </location>
</feature>
<dbReference type="PANTHER" id="PTHR43531">
    <property type="entry name" value="PROTEIN ICFG"/>
    <property type="match status" value="1"/>
</dbReference>
<evidence type="ECO:0000256" key="3">
    <source>
        <dbReference type="PROSITE-ProRule" id="PRU00284"/>
    </source>
</evidence>
<feature type="transmembrane region" description="Helical" evidence="5">
    <location>
        <begin position="109"/>
        <end position="131"/>
    </location>
</feature>
<feature type="region of interest" description="Disordered" evidence="4">
    <location>
        <begin position="212"/>
        <end position="248"/>
    </location>
</feature>
<accession>A0A7W6M784</accession>
<dbReference type="InterPro" id="IPR003660">
    <property type="entry name" value="HAMP_dom"/>
</dbReference>
<keyword evidence="1" id="KW-0145">Chemotaxis</keyword>
<keyword evidence="9" id="KW-1185">Reference proteome</keyword>
<dbReference type="SMART" id="SM00283">
    <property type="entry name" value="MA"/>
    <property type="match status" value="1"/>
</dbReference>
<dbReference type="Gene3D" id="1.10.287.950">
    <property type="entry name" value="Methyl-accepting chemotaxis protein"/>
    <property type="match status" value="1"/>
</dbReference>
<feature type="transmembrane region" description="Helical" evidence="5">
    <location>
        <begin position="143"/>
        <end position="164"/>
    </location>
</feature>
<feature type="domain" description="Methyl-accepting transducer" evidence="6">
    <location>
        <begin position="307"/>
        <end position="536"/>
    </location>
</feature>
<evidence type="ECO:0000256" key="5">
    <source>
        <dbReference type="SAM" id="Phobius"/>
    </source>
</evidence>
<feature type="region of interest" description="Disordered" evidence="4">
    <location>
        <begin position="329"/>
        <end position="376"/>
    </location>
</feature>
<dbReference type="SUPFAM" id="SSF58104">
    <property type="entry name" value="Methyl-accepting chemotaxis protein (MCP) signaling domain"/>
    <property type="match status" value="1"/>
</dbReference>